<protein>
    <recommendedName>
        <fullName evidence="3">Signal transduction histidine kinase dimerisation/phosphoacceptor domain-containing protein</fullName>
    </recommendedName>
</protein>
<comment type="caution">
    <text evidence="1">The sequence shown here is derived from an EMBL/GenBank/DDBJ whole genome shotgun (WGS) entry which is preliminary data.</text>
</comment>
<dbReference type="RefSeq" id="WP_248666733.1">
    <property type="nucleotide sequence ID" value="NZ_JALPRX010000035.1"/>
</dbReference>
<dbReference type="GO" id="GO:0000155">
    <property type="term" value="F:phosphorelay sensor kinase activity"/>
    <property type="evidence" value="ECO:0007669"/>
    <property type="project" value="InterPro"/>
</dbReference>
<dbReference type="AlphaFoldDB" id="A0A9X1Y613"/>
<dbReference type="Proteomes" id="UP001139516">
    <property type="component" value="Unassembled WGS sequence"/>
</dbReference>
<gene>
    <name evidence="1" type="ORF">M0638_09490</name>
</gene>
<keyword evidence="2" id="KW-1185">Reference proteome</keyword>
<organism evidence="1 2">
    <name type="scientific">Roseomonas acroporae</name>
    <dbReference type="NCBI Taxonomy" id="2937791"/>
    <lineage>
        <taxon>Bacteria</taxon>
        <taxon>Pseudomonadati</taxon>
        <taxon>Pseudomonadota</taxon>
        <taxon>Alphaproteobacteria</taxon>
        <taxon>Acetobacterales</taxon>
        <taxon>Roseomonadaceae</taxon>
        <taxon>Roseomonas</taxon>
    </lineage>
</organism>
<proteinExistence type="predicted"/>
<evidence type="ECO:0000313" key="2">
    <source>
        <dbReference type="Proteomes" id="UP001139516"/>
    </source>
</evidence>
<reference evidence="1" key="1">
    <citation type="submission" date="2022-04" db="EMBL/GenBank/DDBJ databases">
        <title>Roseomonas acroporae sp. nov., isolated from coral Acropora digitifera.</title>
        <authorList>
            <person name="Sun H."/>
        </authorList>
    </citation>
    <scope>NUCLEOTIDE SEQUENCE</scope>
    <source>
        <strain evidence="1">NAR14</strain>
    </source>
</reference>
<dbReference type="InterPro" id="IPR036097">
    <property type="entry name" value="HisK_dim/P_sf"/>
</dbReference>
<dbReference type="Gene3D" id="1.10.287.130">
    <property type="match status" value="1"/>
</dbReference>
<dbReference type="SUPFAM" id="SSF47384">
    <property type="entry name" value="Homodimeric domain of signal transducing histidine kinase"/>
    <property type="match status" value="1"/>
</dbReference>
<accession>A0A9X1Y613</accession>
<sequence length="216" mass="23150">MTRPASQEAEPHAARMRLVASLAPPVQHGLNNLLMVVYANLDALGRSIPEGTSRRQLERIEMAARRLESLTRAILSVSRRGVPDMVSMAPDGVLNGLSPLLELTLSTRLELATSPCPPVRLDRAALEYALLTLAQEAAARLPRQGRLSLVLRNLPEEHAVELCVTELGQPDEGEAAPRAPSVVAALRALALEGDGSLTVEDGPAGRLRLRLPHAPA</sequence>
<evidence type="ECO:0008006" key="3">
    <source>
        <dbReference type="Google" id="ProtNLM"/>
    </source>
</evidence>
<evidence type="ECO:0000313" key="1">
    <source>
        <dbReference type="EMBL" id="MCK8784614.1"/>
    </source>
</evidence>
<name>A0A9X1Y613_9PROT</name>
<dbReference type="EMBL" id="JALPRX010000035">
    <property type="protein sequence ID" value="MCK8784614.1"/>
    <property type="molecule type" value="Genomic_DNA"/>
</dbReference>